<proteinExistence type="predicted"/>
<dbReference type="EMBL" id="OCNK01000001">
    <property type="protein sequence ID" value="SOD94262.1"/>
    <property type="molecule type" value="Genomic_DNA"/>
</dbReference>
<dbReference type="InterPro" id="IPR025323">
    <property type="entry name" value="DUF4229"/>
</dbReference>
<dbReference type="Pfam" id="PF14012">
    <property type="entry name" value="DUF4229"/>
    <property type="match status" value="1"/>
</dbReference>
<dbReference type="Proteomes" id="UP000219482">
    <property type="component" value="Unassembled WGS sequence"/>
</dbReference>
<evidence type="ECO:0000313" key="3">
    <source>
        <dbReference type="Proteomes" id="UP000219482"/>
    </source>
</evidence>
<reference evidence="3" key="1">
    <citation type="submission" date="2017-09" db="EMBL/GenBank/DDBJ databases">
        <authorList>
            <person name="Varghese N."/>
            <person name="Submissions S."/>
        </authorList>
    </citation>
    <scope>NUCLEOTIDE SEQUENCE [LARGE SCALE GENOMIC DNA]</scope>
    <source>
        <strain evidence="3">DSM 44270</strain>
    </source>
</reference>
<keyword evidence="1" id="KW-0472">Membrane</keyword>
<gene>
    <name evidence="2" type="ORF">SAMN06272739_0669</name>
</gene>
<keyword evidence="3" id="KW-1185">Reference proteome</keyword>
<feature type="transmembrane region" description="Helical" evidence="1">
    <location>
        <begin position="51"/>
        <end position="69"/>
    </location>
</feature>
<protein>
    <recommendedName>
        <fullName evidence="4">DUF4229 domain-containing protein</fullName>
    </recommendedName>
</protein>
<evidence type="ECO:0008006" key="4">
    <source>
        <dbReference type="Google" id="ProtNLM"/>
    </source>
</evidence>
<dbReference type="AlphaFoldDB" id="A0A286GFJ5"/>
<dbReference type="RefSeq" id="WP_097182474.1">
    <property type="nucleotide sequence ID" value="NZ_OCNK01000001.1"/>
</dbReference>
<evidence type="ECO:0000313" key="2">
    <source>
        <dbReference type="EMBL" id="SOD94262.1"/>
    </source>
</evidence>
<evidence type="ECO:0000256" key="1">
    <source>
        <dbReference type="SAM" id="Phobius"/>
    </source>
</evidence>
<feature type="transmembrane region" description="Helical" evidence="1">
    <location>
        <begin position="21"/>
        <end position="45"/>
    </location>
</feature>
<sequence length="103" mass="10853">MADSSTVPSSPTGGPATPPRILPWLLIYTVGRLAIAAALVLVLWLVGLGSFPGLLFGLLLSMPVSYLLLRPSRDRLTEALAARSIARKAAKADLRTRLSGGTE</sequence>
<accession>A0A286GFJ5</accession>
<keyword evidence="1" id="KW-0812">Transmembrane</keyword>
<keyword evidence="1" id="KW-1133">Transmembrane helix</keyword>
<name>A0A286GFJ5_9ACTN</name>
<organism evidence="2 3">
    <name type="scientific">Blastococcus haudaquaticus</name>
    <dbReference type="NCBI Taxonomy" id="1938745"/>
    <lineage>
        <taxon>Bacteria</taxon>
        <taxon>Bacillati</taxon>
        <taxon>Actinomycetota</taxon>
        <taxon>Actinomycetes</taxon>
        <taxon>Geodermatophilales</taxon>
        <taxon>Geodermatophilaceae</taxon>
        <taxon>Blastococcus</taxon>
    </lineage>
</organism>